<evidence type="ECO:0000313" key="7">
    <source>
        <dbReference type="Proteomes" id="UP000727407"/>
    </source>
</evidence>
<feature type="compositionally biased region" description="Low complexity" evidence="4">
    <location>
        <begin position="290"/>
        <end position="300"/>
    </location>
</feature>
<dbReference type="OrthoDB" id="79452at2759"/>
<gene>
    <name evidence="6" type="ORF">DAT39_021771</name>
</gene>
<proteinExistence type="predicted"/>
<dbReference type="InterPro" id="IPR050729">
    <property type="entry name" value="Rho-GAP"/>
</dbReference>
<dbReference type="AlphaFoldDB" id="A0A8J4TCG5"/>
<name>A0A8J4TCG5_CLAMG</name>
<dbReference type="Proteomes" id="UP000727407">
    <property type="component" value="Unassembled WGS sequence"/>
</dbReference>
<feature type="compositionally biased region" description="Basic and acidic residues" evidence="4">
    <location>
        <begin position="272"/>
        <end position="286"/>
    </location>
</feature>
<accession>A0A8J4TCG5</accession>
<dbReference type="Gene3D" id="2.30.30.40">
    <property type="entry name" value="SH3 Domains"/>
    <property type="match status" value="1"/>
</dbReference>
<keyword evidence="7" id="KW-1185">Reference proteome</keyword>
<dbReference type="EMBL" id="QNUK01000970">
    <property type="protein sequence ID" value="KAF5888523.1"/>
    <property type="molecule type" value="Genomic_DNA"/>
</dbReference>
<dbReference type="InterPro" id="IPR001452">
    <property type="entry name" value="SH3_domain"/>
</dbReference>
<evidence type="ECO:0000259" key="5">
    <source>
        <dbReference type="PROSITE" id="PS50002"/>
    </source>
</evidence>
<dbReference type="GO" id="GO:0005737">
    <property type="term" value="C:cytoplasm"/>
    <property type="evidence" value="ECO:0007669"/>
    <property type="project" value="TreeGrafter"/>
</dbReference>
<evidence type="ECO:0000256" key="1">
    <source>
        <dbReference type="ARBA" id="ARBA00022443"/>
    </source>
</evidence>
<keyword evidence="1 3" id="KW-0728">SH3 domain</keyword>
<reference evidence="6" key="1">
    <citation type="submission" date="2020-07" db="EMBL/GenBank/DDBJ databases">
        <title>Clarias magur genome sequencing, assembly and annotation.</title>
        <authorList>
            <person name="Kushwaha B."/>
            <person name="Kumar R."/>
            <person name="Das P."/>
            <person name="Joshi C.G."/>
            <person name="Kumar D."/>
            <person name="Nagpure N.S."/>
            <person name="Pandey M."/>
            <person name="Agarwal S."/>
            <person name="Srivastava S."/>
            <person name="Singh M."/>
            <person name="Sahoo L."/>
            <person name="Jayasankar P."/>
            <person name="Meher P.K."/>
            <person name="Koringa P.G."/>
            <person name="Iquebal M.A."/>
            <person name="Das S.P."/>
            <person name="Bit A."/>
            <person name="Patnaik S."/>
            <person name="Patel N."/>
            <person name="Shah T.M."/>
            <person name="Hinsu A."/>
            <person name="Jena J.K."/>
        </authorList>
    </citation>
    <scope>NUCLEOTIDE SEQUENCE</scope>
    <source>
        <strain evidence="6">CIFAMagur01</strain>
        <tissue evidence="6">Testis</tissue>
    </source>
</reference>
<dbReference type="SUPFAM" id="SSF50044">
    <property type="entry name" value="SH3-domain"/>
    <property type="match status" value="1"/>
</dbReference>
<dbReference type="Pfam" id="PF16618">
    <property type="entry name" value="SH3-WW_linker"/>
    <property type="match status" value="1"/>
</dbReference>
<feature type="non-terminal residue" evidence="6">
    <location>
        <position position="300"/>
    </location>
</feature>
<protein>
    <submittedName>
        <fullName evidence="6">Rho GTPase-activating protein 12-like isoform X1</fullName>
    </submittedName>
</protein>
<dbReference type="PROSITE" id="PS50002">
    <property type="entry name" value="SH3"/>
    <property type="match status" value="1"/>
</dbReference>
<evidence type="ECO:0000256" key="4">
    <source>
        <dbReference type="SAM" id="MobiDB-lite"/>
    </source>
</evidence>
<feature type="compositionally biased region" description="Basic and acidic residues" evidence="4">
    <location>
        <begin position="165"/>
        <end position="261"/>
    </location>
</feature>
<feature type="compositionally biased region" description="Basic and acidic residues" evidence="4">
    <location>
        <begin position="130"/>
        <end position="150"/>
    </location>
</feature>
<dbReference type="SMART" id="SM00326">
    <property type="entry name" value="SH3"/>
    <property type="match status" value="1"/>
</dbReference>
<evidence type="ECO:0000256" key="3">
    <source>
        <dbReference type="PROSITE-ProRule" id="PRU00192"/>
    </source>
</evidence>
<dbReference type="InterPro" id="IPR036028">
    <property type="entry name" value="SH3-like_dom_sf"/>
</dbReference>
<evidence type="ECO:0000256" key="2">
    <source>
        <dbReference type="ARBA" id="ARBA00022468"/>
    </source>
</evidence>
<dbReference type="PANTHER" id="PTHR23176">
    <property type="entry name" value="RHO/RAC/CDC GTPASE-ACTIVATING PROTEIN"/>
    <property type="match status" value="1"/>
</dbReference>
<dbReference type="Pfam" id="PF00018">
    <property type="entry name" value="SH3_1"/>
    <property type="match status" value="1"/>
</dbReference>
<feature type="domain" description="SH3" evidence="5">
    <location>
        <begin position="11"/>
        <end position="73"/>
    </location>
</feature>
<sequence length="300" mass="34560">MADCSDLAVAPGQPFVEVEYDYEYKFKDRMITIKQGERYLLVKKTNEDWWQVRKEEGSKPFYVPAQYVREVRRALMPPTKPLLHTGGGVGARRGSDKKVLTALELKQSDESLTKQSPAYLSVGYPQALHAPKEDNASPKSPRRQETESPVRLRAPLNLDEETNGDGEKKRQECDGEREKKKEGGGDRRREEQWTGNRERKRDGGWDRVTEMERKREGEVEDKLKEQRREVKCDRDGEKAVDVQKKKEGERAEDGQNERKFDGGQLKTASPEEFPREATKKYRHDLESGDELSSSSTEQLQ</sequence>
<dbReference type="CDD" id="cd12070">
    <property type="entry name" value="SH3_ARHGAP12"/>
    <property type="match status" value="1"/>
</dbReference>
<dbReference type="GO" id="GO:0005096">
    <property type="term" value="F:GTPase activator activity"/>
    <property type="evidence" value="ECO:0007669"/>
    <property type="project" value="UniProtKB-KW"/>
</dbReference>
<dbReference type="PANTHER" id="PTHR23176:SF129">
    <property type="entry name" value="RHO GTPASE ACTIVATING PROTEIN AT 16F, ISOFORM E-RELATED"/>
    <property type="match status" value="1"/>
</dbReference>
<feature type="region of interest" description="Disordered" evidence="4">
    <location>
        <begin position="129"/>
        <end position="300"/>
    </location>
</feature>
<dbReference type="InterPro" id="IPR035491">
    <property type="entry name" value="ARHGAP12_SH3"/>
</dbReference>
<keyword evidence="2" id="KW-0343">GTPase activation</keyword>
<evidence type="ECO:0000313" key="6">
    <source>
        <dbReference type="EMBL" id="KAF5888523.1"/>
    </source>
</evidence>
<organism evidence="6 7">
    <name type="scientific">Clarias magur</name>
    <name type="common">Asian catfish</name>
    <name type="synonym">Macropteronotus magur</name>
    <dbReference type="NCBI Taxonomy" id="1594786"/>
    <lineage>
        <taxon>Eukaryota</taxon>
        <taxon>Metazoa</taxon>
        <taxon>Chordata</taxon>
        <taxon>Craniata</taxon>
        <taxon>Vertebrata</taxon>
        <taxon>Euteleostomi</taxon>
        <taxon>Actinopterygii</taxon>
        <taxon>Neopterygii</taxon>
        <taxon>Teleostei</taxon>
        <taxon>Ostariophysi</taxon>
        <taxon>Siluriformes</taxon>
        <taxon>Clariidae</taxon>
        <taxon>Clarias</taxon>
    </lineage>
</organism>
<comment type="caution">
    <text evidence="6">The sequence shown here is derived from an EMBL/GenBank/DDBJ whole genome shotgun (WGS) entry which is preliminary data.</text>
</comment>